<dbReference type="GO" id="GO:0055085">
    <property type="term" value="P:transmembrane transport"/>
    <property type="evidence" value="ECO:0007669"/>
    <property type="project" value="UniProtKB-ARBA"/>
</dbReference>
<keyword evidence="3" id="KW-0067">ATP-binding</keyword>
<dbReference type="AlphaFoldDB" id="A0A2J6WFK6"/>
<dbReference type="SMART" id="SM00382">
    <property type="entry name" value="AAA"/>
    <property type="match status" value="1"/>
</dbReference>
<evidence type="ECO:0000259" key="4">
    <source>
        <dbReference type="PROSITE" id="PS50893"/>
    </source>
</evidence>
<evidence type="ECO:0000256" key="1">
    <source>
        <dbReference type="ARBA" id="ARBA00022448"/>
    </source>
</evidence>
<protein>
    <submittedName>
        <fullName evidence="5">Peptide ABC transporter substrate-binding protein</fullName>
    </submittedName>
</protein>
<dbReference type="Pfam" id="PF08352">
    <property type="entry name" value="oligo_HPY"/>
    <property type="match status" value="1"/>
</dbReference>
<dbReference type="Pfam" id="PF00005">
    <property type="entry name" value="ABC_tran"/>
    <property type="match status" value="1"/>
</dbReference>
<dbReference type="InterPro" id="IPR017871">
    <property type="entry name" value="ABC_transporter-like_CS"/>
</dbReference>
<dbReference type="InterPro" id="IPR013563">
    <property type="entry name" value="Oligopep_ABC_C"/>
</dbReference>
<evidence type="ECO:0000256" key="2">
    <source>
        <dbReference type="ARBA" id="ARBA00022741"/>
    </source>
</evidence>
<comment type="caution">
    <text evidence="5">The sequence shown here is derived from an EMBL/GenBank/DDBJ whole genome shotgun (WGS) entry which is preliminary data.</text>
</comment>
<dbReference type="PROSITE" id="PS50893">
    <property type="entry name" value="ABC_TRANSPORTER_2"/>
    <property type="match status" value="1"/>
</dbReference>
<dbReference type="EMBL" id="PNIL01000020">
    <property type="protein sequence ID" value="PMP68404.1"/>
    <property type="molecule type" value="Genomic_DNA"/>
</dbReference>
<dbReference type="FunFam" id="3.40.50.300:FF:000016">
    <property type="entry name" value="Oligopeptide ABC transporter ATP-binding component"/>
    <property type="match status" value="1"/>
</dbReference>
<organism evidence="5 6">
    <name type="scientific">Caldisericum exile</name>
    <dbReference type="NCBI Taxonomy" id="693075"/>
    <lineage>
        <taxon>Bacteria</taxon>
        <taxon>Pseudomonadati</taxon>
        <taxon>Caldisericota/Cryosericota group</taxon>
        <taxon>Caldisericota</taxon>
        <taxon>Caldisericia</taxon>
        <taxon>Caldisericales</taxon>
        <taxon>Caldisericaceae</taxon>
        <taxon>Caldisericum</taxon>
    </lineage>
</organism>
<dbReference type="PANTHER" id="PTHR43776">
    <property type="entry name" value="TRANSPORT ATP-BINDING PROTEIN"/>
    <property type="match status" value="1"/>
</dbReference>
<sequence>MRKLVEVQNLIKYFPVLGGIFSRPVAWVKAVDDVSFHIFEGETFGLVGESGSGKTTAGKTIIRLIEPTKGKIIFDGKDITKLPENQLRPIRREMQIIFQDPYGSLNPRMPIGEIIREPLLVHGIGDKKEQEERVVEIMKLVGLRPEYLRRYPHEFSGGQRQRIGIARAIVLNPKFVVADEPVSALDASIQAQVLNLLLELQQKLALTYLLVAHNLAVVRHVSDRIGVMYLGKIVEVAETKELFSTPLHPYTQALLSAIPIPDPEIKKERILLQGDIPSPINPPSGCRFRTRCRFAKDICAEKEPPLIDVGSGHYVACHFVKEGKVVEYSK</sequence>
<evidence type="ECO:0000313" key="6">
    <source>
        <dbReference type="Proteomes" id="UP000237040"/>
    </source>
</evidence>
<dbReference type="RefSeq" id="WP_424586750.1">
    <property type="nucleotide sequence ID" value="NZ_JBNATC010000003.1"/>
</dbReference>
<dbReference type="SUPFAM" id="SSF52540">
    <property type="entry name" value="P-loop containing nucleoside triphosphate hydrolases"/>
    <property type="match status" value="1"/>
</dbReference>
<dbReference type="PROSITE" id="PS00211">
    <property type="entry name" value="ABC_TRANSPORTER_1"/>
    <property type="match status" value="1"/>
</dbReference>
<dbReference type="NCBIfam" id="NF008453">
    <property type="entry name" value="PRK11308.1"/>
    <property type="match status" value="1"/>
</dbReference>
<keyword evidence="2" id="KW-0547">Nucleotide-binding</keyword>
<dbReference type="GO" id="GO:0005524">
    <property type="term" value="F:ATP binding"/>
    <property type="evidence" value="ECO:0007669"/>
    <property type="project" value="UniProtKB-KW"/>
</dbReference>
<dbReference type="Gene3D" id="3.40.50.300">
    <property type="entry name" value="P-loop containing nucleotide triphosphate hydrolases"/>
    <property type="match status" value="1"/>
</dbReference>
<dbReference type="PANTHER" id="PTHR43776:SF8">
    <property type="entry name" value="ABC TRANSPORTER, ATP-BINDING PROTEIN"/>
    <property type="match status" value="1"/>
</dbReference>
<dbReference type="InterPro" id="IPR027417">
    <property type="entry name" value="P-loop_NTPase"/>
</dbReference>
<dbReference type="GO" id="GO:0015833">
    <property type="term" value="P:peptide transport"/>
    <property type="evidence" value="ECO:0007669"/>
    <property type="project" value="InterPro"/>
</dbReference>
<dbReference type="InterPro" id="IPR003439">
    <property type="entry name" value="ABC_transporter-like_ATP-bd"/>
</dbReference>
<reference evidence="5 6" key="1">
    <citation type="submission" date="2018-01" db="EMBL/GenBank/DDBJ databases">
        <title>Metagenomic assembled genomes from two thermal pools in the Uzon Caldera, Kamchatka, Russia.</title>
        <authorList>
            <person name="Wilkins L."/>
            <person name="Ettinger C."/>
        </authorList>
    </citation>
    <scope>NUCLEOTIDE SEQUENCE [LARGE SCALE GENOMIC DNA]</scope>
    <source>
        <strain evidence="5">ZAV-07</strain>
    </source>
</reference>
<feature type="domain" description="ABC transporter" evidence="4">
    <location>
        <begin position="5"/>
        <end position="255"/>
    </location>
</feature>
<dbReference type="NCBIfam" id="TIGR01727">
    <property type="entry name" value="oligo_HPY"/>
    <property type="match status" value="1"/>
</dbReference>
<name>A0A2J6WFK6_9BACT</name>
<accession>A0A2J6WFK6</accession>
<evidence type="ECO:0000256" key="3">
    <source>
        <dbReference type="ARBA" id="ARBA00022840"/>
    </source>
</evidence>
<keyword evidence="1" id="KW-0813">Transport</keyword>
<proteinExistence type="predicted"/>
<dbReference type="Proteomes" id="UP000237040">
    <property type="component" value="Unassembled WGS sequence"/>
</dbReference>
<gene>
    <name evidence="5" type="ORF">C0189_01385</name>
</gene>
<evidence type="ECO:0000313" key="5">
    <source>
        <dbReference type="EMBL" id="PMP68404.1"/>
    </source>
</evidence>
<dbReference type="CDD" id="cd03257">
    <property type="entry name" value="ABC_NikE_OppD_transporters"/>
    <property type="match status" value="1"/>
</dbReference>
<dbReference type="GO" id="GO:0016887">
    <property type="term" value="F:ATP hydrolysis activity"/>
    <property type="evidence" value="ECO:0007669"/>
    <property type="project" value="InterPro"/>
</dbReference>
<dbReference type="InterPro" id="IPR050319">
    <property type="entry name" value="ABC_transp_ATP-bind"/>
</dbReference>
<dbReference type="InterPro" id="IPR003593">
    <property type="entry name" value="AAA+_ATPase"/>
</dbReference>